<dbReference type="Proteomes" id="UP000002420">
    <property type="component" value="Chromosome"/>
</dbReference>
<dbReference type="Pfam" id="PF13692">
    <property type="entry name" value="Glyco_trans_1_4"/>
    <property type="match status" value="1"/>
</dbReference>
<dbReference type="Pfam" id="PF00535">
    <property type="entry name" value="Glycos_transf_2"/>
    <property type="match status" value="1"/>
</dbReference>
<protein>
    <submittedName>
        <fullName evidence="5">Glycosyl transferase family 2</fullName>
    </submittedName>
</protein>
<evidence type="ECO:0000313" key="6">
    <source>
        <dbReference type="Proteomes" id="UP000002420"/>
    </source>
</evidence>
<dbReference type="InterPro" id="IPR001173">
    <property type="entry name" value="Glyco_trans_2-like"/>
</dbReference>
<keyword evidence="2" id="KW-0328">Glycosyltransferase</keyword>
<dbReference type="SUPFAM" id="SSF53756">
    <property type="entry name" value="UDP-Glycosyltransferase/glycogen phosphorylase"/>
    <property type="match status" value="1"/>
</dbReference>
<evidence type="ECO:0000256" key="1">
    <source>
        <dbReference type="ARBA" id="ARBA00006739"/>
    </source>
</evidence>
<dbReference type="eggNOG" id="COG1216">
    <property type="taxonomic scope" value="Bacteria"/>
</dbReference>
<feature type="domain" description="Glycosyltransferase 2-like" evidence="4">
    <location>
        <begin position="7"/>
        <end position="133"/>
    </location>
</feature>
<dbReference type="eggNOG" id="COG0438">
    <property type="taxonomic scope" value="Bacteria"/>
</dbReference>
<dbReference type="PANTHER" id="PTHR43685">
    <property type="entry name" value="GLYCOSYLTRANSFERASE"/>
    <property type="match status" value="1"/>
</dbReference>
<dbReference type="Gene3D" id="3.90.550.10">
    <property type="entry name" value="Spore Coat Polysaccharide Biosynthesis Protein SpsA, Chain A"/>
    <property type="match status" value="1"/>
</dbReference>
<dbReference type="InterPro" id="IPR029044">
    <property type="entry name" value="Nucleotide-diphossugar_trans"/>
</dbReference>
<dbReference type="AlphaFoldDB" id="B3E7E3"/>
<evidence type="ECO:0000256" key="3">
    <source>
        <dbReference type="ARBA" id="ARBA00022679"/>
    </source>
</evidence>
<comment type="similarity">
    <text evidence="1">Belongs to the glycosyltransferase 2 family.</text>
</comment>
<dbReference type="PANTHER" id="PTHR43685:SF5">
    <property type="entry name" value="GLYCOSYLTRANSFERASE EPSE-RELATED"/>
    <property type="match status" value="1"/>
</dbReference>
<evidence type="ECO:0000313" key="5">
    <source>
        <dbReference type="EMBL" id="ACD96460.1"/>
    </source>
</evidence>
<dbReference type="KEGG" id="glo:Glov_2747"/>
<dbReference type="HOGENOM" id="CLU_389737_0_0_7"/>
<keyword evidence="3 5" id="KW-0808">Transferase</keyword>
<evidence type="ECO:0000256" key="2">
    <source>
        <dbReference type="ARBA" id="ARBA00022676"/>
    </source>
</evidence>
<dbReference type="RefSeq" id="WP_012470789.1">
    <property type="nucleotide sequence ID" value="NC_010814.1"/>
</dbReference>
<dbReference type="GO" id="GO:0016757">
    <property type="term" value="F:glycosyltransferase activity"/>
    <property type="evidence" value="ECO:0007669"/>
    <property type="project" value="UniProtKB-KW"/>
</dbReference>
<dbReference type="CAZy" id="GT2">
    <property type="family name" value="Glycosyltransferase Family 2"/>
</dbReference>
<dbReference type="CAZy" id="GT4">
    <property type="family name" value="Glycosyltransferase Family 4"/>
</dbReference>
<dbReference type="Gene3D" id="3.40.50.2000">
    <property type="entry name" value="Glycogen Phosphorylase B"/>
    <property type="match status" value="2"/>
</dbReference>
<proteinExistence type="inferred from homology"/>
<dbReference type="OrthoDB" id="9786172at2"/>
<organism evidence="5 6">
    <name type="scientific">Trichlorobacter lovleyi (strain ATCC BAA-1151 / DSM 17278 / SZ)</name>
    <name type="common">Geobacter lovleyi</name>
    <dbReference type="NCBI Taxonomy" id="398767"/>
    <lineage>
        <taxon>Bacteria</taxon>
        <taxon>Pseudomonadati</taxon>
        <taxon>Thermodesulfobacteriota</taxon>
        <taxon>Desulfuromonadia</taxon>
        <taxon>Geobacterales</taxon>
        <taxon>Geobacteraceae</taxon>
        <taxon>Trichlorobacter</taxon>
    </lineage>
</organism>
<name>B3E7E3_TRIL1</name>
<reference evidence="5 6" key="1">
    <citation type="submission" date="2008-05" db="EMBL/GenBank/DDBJ databases">
        <title>Complete sequence of chromosome of Geobacter lovleyi SZ.</title>
        <authorList>
            <consortium name="US DOE Joint Genome Institute"/>
            <person name="Lucas S."/>
            <person name="Copeland A."/>
            <person name="Lapidus A."/>
            <person name="Glavina del Rio T."/>
            <person name="Dalin E."/>
            <person name="Tice H."/>
            <person name="Bruce D."/>
            <person name="Goodwin L."/>
            <person name="Pitluck S."/>
            <person name="Chertkov O."/>
            <person name="Meincke L."/>
            <person name="Brettin T."/>
            <person name="Detter J.C."/>
            <person name="Han C."/>
            <person name="Tapia R."/>
            <person name="Kuske C.R."/>
            <person name="Schmutz J."/>
            <person name="Larimer F."/>
            <person name="Land M."/>
            <person name="Hauser L."/>
            <person name="Kyrpides N."/>
            <person name="Mikhailova N."/>
            <person name="Sung Y."/>
            <person name="Fletcher K.E."/>
            <person name="Ritalahti K.M."/>
            <person name="Loeffler F.E."/>
            <person name="Richardson P."/>
        </authorList>
    </citation>
    <scope>NUCLEOTIDE SEQUENCE [LARGE SCALE GENOMIC DNA]</scope>
    <source>
        <strain evidence="6">ATCC BAA-1151 / DSM 17278 / SZ</strain>
    </source>
</reference>
<evidence type="ECO:0000259" key="4">
    <source>
        <dbReference type="Pfam" id="PF00535"/>
    </source>
</evidence>
<gene>
    <name evidence="5" type="ordered locus">Glov_2747</name>
</gene>
<dbReference type="STRING" id="398767.Glov_2747"/>
<keyword evidence="6" id="KW-1185">Reference proteome</keyword>
<accession>B3E7E3</accession>
<dbReference type="SUPFAM" id="SSF53448">
    <property type="entry name" value="Nucleotide-diphospho-sugar transferases"/>
    <property type="match status" value="1"/>
</dbReference>
<dbReference type="EMBL" id="CP001089">
    <property type="protein sequence ID" value="ACD96460.1"/>
    <property type="molecule type" value="Genomic_DNA"/>
</dbReference>
<dbReference type="InterPro" id="IPR050834">
    <property type="entry name" value="Glycosyltransf_2"/>
</dbReference>
<sequence>MISPRVSVLMPVYNGERFLREAIDSILGQSFHDFELIIVDDGSTDSSAACIASYHDTRIISVKNEINQGIVVTRNRGIELARGEYIALMDCDDISTEERLAEQVAFLDTDQSVAAVAACIECVDENGTFLSGWADDRSTVTPDQIRAFLPRANCVANSSLMIRAKILRQYRYRGGRDAVEDYDLLLRLVSDGLQVAKIPAVLLYYRIVNSSFSSAGRSLPPEYRHLRAKNYFLRHALVNWRLNSFCLQVSVSLLRDAARLAVKRLFRLLLGDWPDDNRDKLALQLNRTAVVQLFVRLSAMIGALLPVVNRSGLFFFFPFFHMGGAERVHAGVVRCFHSEKPWIVFTKKSSSRDFYGLFDQGARLFNLWPICKYLYPFSVGLAAGFINRHQRPVVFGANSLFYALLLPFLKPHVRCSDLIHAFGAGVEIFTLPAVPRLDCRVVINHKTSQDLQEQYEKSGLDAALAERIVLIPNSVPVPSVMPGKRWDGPLQVLFVGRGSEEKRLHLIGRTARRCCQEGLQANFILVGAGPDSLESGDDMYCRITGHIDDAAALAEIYAAAHLIVIVSSREGFPLTVMEGMAQGCVPVCTAVGGIPEHIRHVENGWLLPDQDEDAVVTALHDAIVQLHGNRKLLEQLAIAAYGYAQAQFCGDRFCEQYRKVIQG</sequence>
<dbReference type="CDD" id="cd03801">
    <property type="entry name" value="GT4_PimA-like"/>
    <property type="match status" value="1"/>
</dbReference>